<dbReference type="SUPFAM" id="SSF117143">
    <property type="entry name" value="Flagellar hook protein flgE"/>
    <property type="match status" value="1"/>
</dbReference>
<dbReference type="Pfam" id="PF22692">
    <property type="entry name" value="LlgE_F_G_D1"/>
    <property type="match status" value="1"/>
</dbReference>
<feature type="domain" description="Flagellar hook protein FlgE/F/G-like D1" evidence="9">
    <location>
        <begin position="83"/>
        <end position="124"/>
    </location>
</feature>
<dbReference type="InterPro" id="IPR037925">
    <property type="entry name" value="FlgE/F/G-like"/>
</dbReference>
<evidence type="ECO:0000256" key="5">
    <source>
        <dbReference type="RuleBase" id="RU362116"/>
    </source>
</evidence>
<evidence type="ECO:0000313" key="11">
    <source>
        <dbReference type="Proteomes" id="UP000220629"/>
    </source>
</evidence>
<dbReference type="InterPro" id="IPR020013">
    <property type="entry name" value="Flagellar_FlgE/F/G"/>
</dbReference>
<dbReference type="GO" id="GO:0071978">
    <property type="term" value="P:bacterial-type flagellum-dependent swarming motility"/>
    <property type="evidence" value="ECO:0007669"/>
    <property type="project" value="TreeGrafter"/>
</dbReference>
<comment type="function">
    <text evidence="5">A flexible structure which links the flagellar filament to the drive apparatus in the basal body.</text>
</comment>
<dbReference type="InterPro" id="IPR010930">
    <property type="entry name" value="Flg_bb/hook_C_dom"/>
</dbReference>
<evidence type="ECO:0000256" key="2">
    <source>
        <dbReference type="ARBA" id="ARBA00009677"/>
    </source>
</evidence>
<organism evidence="10 11">
    <name type="scientific">Burkholderia gladioli</name>
    <name type="common">Pseudomonas marginata</name>
    <name type="synonym">Phytomonas marginata</name>
    <dbReference type="NCBI Taxonomy" id="28095"/>
    <lineage>
        <taxon>Bacteria</taxon>
        <taxon>Pseudomonadati</taxon>
        <taxon>Pseudomonadota</taxon>
        <taxon>Betaproteobacteria</taxon>
        <taxon>Burkholderiales</taxon>
        <taxon>Burkholderiaceae</taxon>
        <taxon>Burkholderia</taxon>
    </lineage>
</organism>
<dbReference type="AlphaFoldDB" id="A0A2A7RZ68"/>
<evidence type="ECO:0000256" key="1">
    <source>
        <dbReference type="ARBA" id="ARBA00004117"/>
    </source>
</evidence>
<evidence type="ECO:0000259" key="8">
    <source>
        <dbReference type="Pfam" id="PF07559"/>
    </source>
</evidence>
<keyword evidence="10" id="KW-0966">Cell projection</keyword>
<dbReference type="InterPro" id="IPR001444">
    <property type="entry name" value="Flag_bb_rod_N"/>
</dbReference>
<keyword evidence="4 5" id="KW-0975">Bacterial flagellum</keyword>
<dbReference type="Pfam" id="PF06429">
    <property type="entry name" value="Flg_bbr_C"/>
    <property type="match status" value="1"/>
</dbReference>
<proteinExistence type="inferred from homology"/>
<gene>
    <name evidence="10" type="primary">flgE</name>
    <name evidence="10" type="ORF">CRM94_18995</name>
</gene>
<evidence type="ECO:0000259" key="9">
    <source>
        <dbReference type="Pfam" id="PF22692"/>
    </source>
</evidence>
<dbReference type="Pfam" id="PF07559">
    <property type="entry name" value="FlgE_D2"/>
    <property type="match status" value="1"/>
</dbReference>
<dbReference type="GO" id="GO:0009424">
    <property type="term" value="C:bacterial-type flagellum hook"/>
    <property type="evidence" value="ECO:0007669"/>
    <property type="project" value="TreeGrafter"/>
</dbReference>
<dbReference type="OMA" id="QTRMDVV"/>
<dbReference type="NCBIfam" id="TIGR03506">
    <property type="entry name" value="FlgEFG_subfam"/>
    <property type="match status" value="1"/>
</dbReference>
<dbReference type="NCBIfam" id="NF004238">
    <property type="entry name" value="PRK05682.1-1"/>
    <property type="match status" value="1"/>
</dbReference>
<comment type="similarity">
    <text evidence="2 5">Belongs to the flagella basal body rod proteins family.</text>
</comment>
<dbReference type="Pfam" id="PF00460">
    <property type="entry name" value="Flg_bb_rod"/>
    <property type="match status" value="1"/>
</dbReference>
<evidence type="ECO:0000313" key="10">
    <source>
        <dbReference type="EMBL" id="PEH36697.1"/>
    </source>
</evidence>
<keyword evidence="10" id="KW-0282">Flagellum</keyword>
<evidence type="ECO:0000256" key="3">
    <source>
        <dbReference type="ARBA" id="ARBA00019015"/>
    </source>
</evidence>
<sequence>MGYQQGLSGLQGASNDLDVIGNNIANANTTGFKAATAQFTDMYANSVSSAVANGIGIGTQLAAVAQVFQQGGFTTTQNPLNMAINGNGFFQVTNNGVTTYTRDGTFNADKNGNIVNAAGAQLMGYAVNANGVINTGALVPLTAPQGNLAPKATSSITGQFNLSTSDTSQSSTAAFNPNDPTTYTLHQSVPAFDSLGNSENVDLYFVKSTTTGSWEVWAGANGAAPQDMGTAKFDSSGKLIGTVGTDGNPTAVTNTFALAVNNTNGATAQTININLSGSTQFGASKSGVANLNADGYPTGTLNSYSVGADGTIQGIYSNNQTLTLGQVVVVNFNNPQGLTSIGGNQYIQTSASGVPQVGVPGSTNHGTLKGSTTEASTTDLTGELVNLITAQRDYQANAQTIKTQQAVDQTLINL</sequence>
<evidence type="ECO:0000259" key="7">
    <source>
        <dbReference type="Pfam" id="PF06429"/>
    </source>
</evidence>
<dbReference type="GO" id="GO:0005829">
    <property type="term" value="C:cytosol"/>
    <property type="evidence" value="ECO:0007669"/>
    <property type="project" value="TreeGrafter"/>
</dbReference>
<dbReference type="InterPro" id="IPR053967">
    <property type="entry name" value="LlgE_F_G-like_D1"/>
</dbReference>
<feature type="domain" description="Flagellar hook protein FlgE D2" evidence="8">
    <location>
        <begin position="169"/>
        <end position="296"/>
    </location>
</feature>
<dbReference type="InterPro" id="IPR011491">
    <property type="entry name" value="FlgE_D2"/>
</dbReference>
<accession>A0A2A7RZ68</accession>
<keyword evidence="10" id="KW-0969">Cilium</keyword>
<dbReference type="InterPro" id="IPR019776">
    <property type="entry name" value="Flagellar_basal_body_rod_CS"/>
</dbReference>
<comment type="caution">
    <text evidence="10">The sequence shown here is derived from an EMBL/GenBank/DDBJ whole genome shotgun (WGS) entry which is preliminary data.</text>
</comment>
<name>A0A2A7RZ68_BURGA</name>
<feature type="domain" description="Flagellar basal body rod protein N-terminal" evidence="6">
    <location>
        <begin position="6"/>
        <end position="33"/>
    </location>
</feature>
<protein>
    <recommendedName>
        <fullName evidence="3 5">Flagellar hook protein FlgE</fullName>
    </recommendedName>
</protein>
<feature type="domain" description="Flagellar basal-body/hook protein C-terminal" evidence="7">
    <location>
        <begin position="373"/>
        <end position="414"/>
    </location>
</feature>
<comment type="subcellular location">
    <subcellularLocation>
        <location evidence="1 5">Bacterial flagellum basal body</location>
    </subcellularLocation>
</comment>
<dbReference type="Proteomes" id="UP000220629">
    <property type="component" value="Unassembled WGS sequence"/>
</dbReference>
<dbReference type="InterPro" id="IPR037058">
    <property type="entry name" value="Falgellar_hook_FlgE_sf"/>
</dbReference>
<dbReference type="GO" id="GO:0009425">
    <property type="term" value="C:bacterial-type flagellum basal body"/>
    <property type="evidence" value="ECO:0007669"/>
    <property type="project" value="UniProtKB-SubCell"/>
</dbReference>
<reference evidence="11" key="1">
    <citation type="submission" date="2017-09" db="EMBL/GenBank/DDBJ databases">
        <title>FDA dAtabase for Regulatory Grade micrObial Sequences (FDA-ARGOS): Supporting development and validation of Infectious Disease Dx tests.</title>
        <authorList>
            <person name="Minogue T."/>
            <person name="Wolcott M."/>
            <person name="Wasieloski L."/>
            <person name="Aguilar W."/>
            <person name="Moore D."/>
            <person name="Tallon L."/>
            <person name="Sadzewicz L."/>
            <person name="Ott S."/>
            <person name="Zhao X."/>
            <person name="Nagaraj S."/>
            <person name="Vavikolanu K."/>
            <person name="Aluvathingal J."/>
            <person name="Nadendla S."/>
            <person name="Sichtig H."/>
        </authorList>
    </citation>
    <scope>NUCLEOTIDE SEQUENCE [LARGE SCALE GENOMIC DNA]</scope>
    <source>
        <strain evidence="11">FDAARGOS_390</strain>
    </source>
</reference>
<dbReference type="PANTHER" id="PTHR30435">
    <property type="entry name" value="FLAGELLAR PROTEIN"/>
    <property type="match status" value="1"/>
</dbReference>
<evidence type="ECO:0000259" key="6">
    <source>
        <dbReference type="Pfam" id="PF00460"/>
    </source>
</evidence>
<dbReference type="PROSITE" id="PS00588">
    <property type="entry name" value="FLAGELLA_BB_ROD"/>
    <property type="match status" value="1"/>
</dbReference>
<dbReference type="RefSeq" id="WP_013699649.1">
    <property type="nucleotide sequence ID" value="NZ_CADEPO010000001.1"/>
</dbReference>
<dbReference type="PANTHER" id="PTHR30435:SF1">
    <property type="entry name" value="FLAGELLAR HOOK PROTEIN FLGE"/>
    <property type="match status" value="1"/>
</dbReference>
<dbReference type="EMBL" id="PDDY01000004">
    <property type="protein sequence ID" value="PEH36697.1"/>
    <property type="molecule type" value="Genomic_DNA"/>
</dbReference>
<dbReference type="Gene3D" id="2.60.98.20">
    <property type="entry name" value="Flagellar hook protein FlgE"/>
    <property type="match status" value="1"/>
</dbReference>
<evidence type="ECO:0000256" key="4">
    <source>
        <dbReference type="ARBA" id="ARBA00023143"/>
    </source>
</evidence>